<dbReference type="RefSeq" id="WP_306885496.1">
    <property type="nucleotide sequence ID" value="NZ_JAUSUL010000002.1"/>
</dbReference>
<dbReference type="Proteomes" id="UP001229244">
    <property type="component" value="Unassembled WGS sequence"/>
</dbReference>
<gene>
    <name evidence="2" type="ORF">J2S73_002130</name>
</gene>
<keyword evidence="1" id="KW-0732">Signal</keyword>
<protein>
    <submittedName>
        <fullName evidence="2">Skp family chaperone for outer membrane proteins</fullName>
    </submittedName>
</protein>
<evidence type="ECO:0000313" key="2">
    <source>
        <dbReference type="EMBL" id="MDQ0315673.1"/>
    </source>
</evidence>
<evidence type="ECO:0000313" key="3">
    <source>
        <dbReference type="Proteomes" id="UP001229244"/>
    </source>
</evidence>
<reference evidence="2" key="1">
    <citation type="submission" date="2023-07" db="EMBL/GenBank/DDBJ databases">
        <title>Genomic Encyclopedia of Type Strains, Phase IV (KMG-IV): sequencing the most valuable type-strain genomes for metagenomic binning, comparative biology and taxonomic classification.</title>
        <authorList>
            <person name="Goeker M."/>
        </authorList>
    </citation>
    <scope>NUCLEOTIDE SEQUENCE</scope>
    <source>
        <strain evidence="2">DSM 21202</strain>
    </source>
</reference>
<keyword evidence="3" id="KW-1185">Reference proteome</keyword>
<sequence>MYRLKFLLAAAVAAFVGFAAASPPAAAQTVGYADAIKILAQSCGQDINTYCKTANIGNFGIQKCLESNASKISATCKADYVRVYELLQKRHAAQEAVPQLCARDAQQLCGLNTPGSVGFQKKGSLFKCLLKAEPSVGNRCNQAITDAGYR</sequence>
<evidence type="ECO:0000256" key="1">
    <source>
        <dbReference type="SAM" id="SignalP"/>
    </source>
</evidence>
<dbReference type="AlphaFoldDB" id="A0AAE4ASV7"/>
<name>A0AAE4ASV7_9HYPH</name>
<accession>A0AAE4ASV7</accession>
<proteinExistence type="predicted"/>
<comment type="caution">
    <text evidence="2">The sequence shown here is derived from an EMBL/GenBank/DDBJ whole genome shotgun (WGS) entry which is preliminary data.</text>
</comment>
<organism evidence="2 3">
    <name type="scientific">Amorphus orientalis</name>
    <dbReference type="NCBI Taxonomy" id="649198"/>
    <lineage>
        <taxon>Bacteria</taxon>
        <taxon>Pseudomonadati</taxon>
        <taxon>Pseudomonadota</taxon>
        <taxon>Alphaproteobacteria</taxon>
        <taxon>Hyphomicrobiales</taxon>
        <taxon>Amorphaceae</taxon>
        <taxon>Amorphus</taxon>
    </lineage>
</organism>
<dbReference type="EMBL" id="JAUSUL010000002">
    <property type="protein sequence ID" value="MDQ0315673.1"/>
    <property type="molecule type" value="Genomic_DNA"/>
</dbReference>
<feature type="chain" id="PRO_5042081831" evidence="1">
    <location>
        <begin position="22"/>
        <end position="150"/>
    </location>
</feature>
<feature type="signal peptide" evidence="1">
    <location>
        <begin position="1"/>
        <end position="21"/>
    </location>
</feature>